<keyword evidence="3" id="KW-0274">FAD</keyword>
<organism evidence="5">
    <name type="scientific">marine sediment metagenome</name>
    <dbReference type="NCBI Taxonomy" id="412755"/>
    <lineage>
        <taxon>unclassified sequences</taxon>
        <taxon>metagenomes</taxon>
        <taxon>ecological metagenomes</taxon>
    </lineage>
</organism>
<dbReference type="PANTHER" id="PTHR43429:SF3">
    <property type="entry name" value="NITRITE REDUCTASE [NAD(P)H]"/>
    <property type="match status" value="1"/>
</dbReference>
<feature type="domain" description="FAD/NAD(P)-binding" evidence="4">
    <location>
        <begin position="4"/>
        <end position="287"/>
    </location>
</feature>
<protein>
    <recommendedName>
        <fullName evidence="4">FAD/NAD(P)-binding domain-containing protein</fullName>
    </recommendedName>
</protein>
<keyword evidence="2" id="KW-0285">Flavoprotein</keyword>
<evidence type="ECO:0000313" key="5">
    <source>
        <dbReference type="EMBL" id="GAF82575.1"/>
    </source>
</evidence>
<comment type="caution">
    <text evidence="5">The sequence shown here is derived from an EMBL/GenBank/DDBJ whole genome shotgun (WGS) entry which is preliminary data.</text>
</comment>
<dbReference type="InterPro" id="IPR023753">
    <property type="entry name" value="FAD/NAD-binding_dom"/>
</dbReference>
<feature type="non-terminal residue" evidence="5">
    <location>
        <position position="350"/>
    </location>
</feature>
<proteinExistence type="predicted"/>
<dbReference type="PANTHER" id="PTHR43429">
    <property type="entry name" value="PYRIDINE NUCLEOTIDE-DISULFIDE OXIDOREDUCTASE DOMAIN-CONTAINING"/>
    <property type="match status" value="1"/>
</dbReference>
<sequence>MSTRHVIIGAGPAGINAIETLRGIDSDCEIALVCDEPAYARMVLPYYLEGKVEERAVMTGNEEWFSEHGVTTHLGVRVTAVDPGSNQIVLDDGARLGYDRLLVATGSRAARPPIDGLDGPGIVNLWTLADANTFLAEPRPHTVIVGAGFIAFTILDAIAARSDRVTILEIEDRVLPNMLDAPSARLMADHLEQLGIEVCTGARLESIEQIGGRRRLRLSDGSDLECDAVVIAAGVAPNVEFLENSGIELGEGRGAGVLVDENLQTSADGVFAAGDVAEAADLLTGERRVHAVQPTAVDHGRVAAANMAGVNVRYAGSLIMNILAAQGLEACSFGDWRGADRETTVVENSA</sequence>
<evidence type="ECO:0000256" key="3">
    <source>
        <dbReference type="ARBA" id="ARBA00022827"/>
    </source>
</evidence>
<evidence type="ECO:0000256" key="2">
    <source>
        <dbReference type="ARBA" id="ARBA00022630"/>
    </source>
</evidence>
<dbReference type="InterPro" id="IPR050260">
    <property type="entry name" value="FAD-bd_OxRdtase"/>
</dbReference>
<dbReference type="AlphaFoldDB" id="X0U290"/>
<evidence type="ECO:0000259" key="4">
    <source>
        <dbReference type="Pfam" id="PF07992"/>
    </source>
</evidence>
<reference evidence="5" key="1">
    <citation type="journal article" date="2014" name="Front. Microbiol.">
        <title>High frequency of phylogenetically diverse reductive dehalogenase-homologous genes in deep subseafloor sedimentary metagenomes.</title>
        <authorList>
            <person name="Kawai M."/>
            <person name="Futagami T."/>
            <person name="Toyoda A."/>
            <person name="Takaki Y."/>
            <person name="Nishi S."/>
            <person name="Hori S."/>
            <person name="Arai W."/>
            <person name="Tsubouchi T."/>
            <person name="Morono Y."/>
            <person name="Uchiyama I."/>
            <person name="Ito T."/>
            <person name="Fujiyama A."/>
            <person name="Inagaki F."/>
            <person name="Takami H."/>
        </authorList>
    </citation>
    <scope>NUCLEOTIDE SEQUENCE</scope>
    <source>
        <strain evidence="5">Expedition CK06-06</strain>
    </source>
</reference>
<dbReference type="Gene3D" id="3.50.50.60">
    <property type="entry name" value="FAD/NAD(P)-binding domain"/>
    <property type="match status" value="2"/>
</dbReference>
<dbReference type="InterPro" id="IPR036188">
    <property type="entry name" value="FAD/NAD-bd_sf"/>
</dbReference>
<dbReference type="EMBL" id="BARS01003421">
    <property type="protein sequence ID" value="GAF82575.1"/>
    <property type="molecule type" value="Genomic_DNA"/>
</dbReference>
<dbReference type="GO" id="GO:0016491">
    <property type="term" value="F:oxidoreductase activity"/>
    <property type="evidence" value="ECO:0007669"/>
    <property type="project" value="InterPro"/>
</dbReference>
<comment type="cofactor">
    <cofactor evidence="1">
        <name>FAD</name>
        <dbReference type="ChEBI" id="CHEBI:57692"/>
    </cofactor>
</comment>
<dbReference type="SUPFAM" id="SSF51905">
    <property type="entry name" value="FAD/NAD(P)-binding domain"/>
    <property type="match status" value="1"/>
</dbReference>
<dbReference type="PRINTS" id="PR00368">
    <property type="entry name" value="FADPNR"/>
</dbReference>
<dbReference type="Pfam" id="PF07992">
    <property type="entry name" value="Pyr_redox_2"/>
    <property type="match status" value="1"/>
</dbReference>
<gene>
    <name evidence="5" type="ORF">S01H1_06628</name>
</gene>
<accession>X0U290</accession>
<name>X0U290_9ZZZZ</name>
<dbReference type="PRINTS" id="PR00469">
    <property type="entry name" value="PNDRDTASEII"/>
</dbReference>
<evidence type="ECO:0000256" key="1">
    <source>
        <dbReference type="ARBA" id="ARBA00001974"/>
    </source>
</evidence>